<dbReference type="Proteomes" id="UP000469452">
    <property type="component" value="Unassembled WGS sequence"/>
</dbReference>
<organism evidence="2 3">
    <name type="scientific">Aphanomyces astaci</name>
    <name type="common">Crayfish plague agent</name>
    <dbReference type="NCBI Taxonomy" id="112090"/>
    <lineage>
        <taxon>Eukaryota</taxon>
        <taxon>Sar</taxon>
        <taxon>Stramenopiles</taxon>
        <taxon>Oomycota</taxon>
        <taxon>Saprolegniomycetes</taxon>
        <taxon>Saprolegniales</taxon>
        <taxon>Verrucalvaceae</taxon>
        <taxon>Aphanomyces</taxon>
    </lineage>
</organism>
<gene>
    <name evidence="2" type="ORF">AaE_010985</name>
</gene>
<dbReference type="EMBL" id="VJMI01016775">
    <property type="protein sequence ID" value="KAF0716850.1"/>
    <property type="molecule type" value="Genomic_DNA"/>
</dbReference>
<feature type="region of interest" description="Disordered" evidence="1">
    <location>
        <begin position="60"/>
        <end position="81"/>
    </location>
</feature>
<comment type="caution">
    <text evidence="2">The sequence shown here is derived from an EMBL/GenBank/DDBJ whole genome shotgun (WGS) entry which is preliminary data.</text>
</comment>
<evidence type="ECO:0000313" key="2">
    <source>
        <dbReference type="EMBL" id="KAF0716850.1"/>
    </source>
</evidence>
<proteinExistence type="predicted"/>
<name>A0A6A4ZV47_APHAT</name>
<evidence type="ECO:0000256" key="1">
    <source>
        <dbReference type="SAM" id="MobiDB-lite"/>
    </source>
</evidence>
<protein>
    <submittedName>
        <fullName evidence="2">Uncharacterized protein</fullName>
    </submittedName>
</protein>
<dbReference type="VEuPathDB" id="FungiDB:H257_09091"/>
<evidence type="ECO:0000313" key="3">
    <source>
        <dbReference type="Proteomes" id="UP000469452"/>
    </source>
</evidence>
<sequence length="81" mass="9059">MVWAIVKDEVGRLYTDMTSFAQVKGRLENAFVNLKPQSIKGCVRVAEEKLHEHLVQIDALESDHESSAERGNSSDEASDLE</sequence>
<accession>A0A6A4ZV47</accession>
<dbReference type="AlphaFoldDB" id="A0A6A4ZV47"/>
<reference evidence="2 3" key="1">
    <citation type="submission" date="2019-06" db="EMBL/GenBank/DDBJ databases">
        <title>Genomics analysis of Aphanomyces spp. identifies a new class of oomycete effector associated with host adaptation.</title>
        <authorList>
            <person name="Gaulin E."/>
        </authorList>
    </citation>
    <scope>NUCLEOTIDE SEQUENCE [LARGE SCALE GENOMIC DNA]</scope>
    <source>
        <strain evidence="2 3">E</strain>
    </source>
</reference>